<dbReference type="Gene3D" id="1.20.1250.20">
    <property type="entry name" value="MFS general substrate transporter like domains"/>
    <property type="match status" value="1"/>
</dbReference>
<feature type="transmembrane region" description="Helical" evidence="1">
    <location>
        <begin position="149"/>
        <end position="170"/>
    </location>
</feature>
<dbReference type="Pfam" id="PF13347">
    <property type="entry name" value="MFS_2"/>
    <property type="match status" value="1"/>
</dbReference>
<feature type="non-terminal residue" evidence="2">
    <location>
        <position position="1"/>
    </location>
</feature>
<evidence type="ECO:0000313" key="3">
    <source>
        <dbReference type="Proteomes" id="UP000654075"/>
    </source>
</evidence>
<accession>A0A813E7K5</accession>
<name>A0A813E7K5_POLGL</name>
<dbReference type="SUPFAM" id="SSF103473">
    <property type="entry name" value="MFS general substrate transporter"/>
    <property type="match status" value="1"/>
</dbReference>
<dbReference type="InterPro" id="IPR036259">
    <property type="entry name" value="MFS_trans_sf"/>
</dbReference>
<gene>
    <name evidence="2" type="ORF">PGLA1383_LOCUS15532</name>
</gene>
<proteinExistence type="predicted"/>
<keyword evidence="1" id="KW-1133">Transmembrane helix</keyword>
<evidence type="ECO:0000256" key="1">
    <source>
        <dbReference type="SAM" id="Phobius"/>
    </source>
</evidence>
<dbReference type="Proteomes" id="UP000654075">
    <property type="component" value="Unassembled WGS sequence"/>
</dbReference>
<dbReference type="EMBL" id="CAJNNV010009164">
    <property type="protein sequence ID" value="CAE8597080.1"/>
    <property type="molecule type" value="Genomic_DNA"/>
</dbReference>
<keyword evidence="1" id="KW-0472">Membrane</keyword>
<evidence type="ECO:0000313" key="2">
    <source>
        <dbReference type="EMBL" id="CAE8597080.1"/>
    </source>
</evidence>
<feature type="transmembrane region" description="Helical" evidence="1">
    <location>
        <begin position="254"/>
        <end position="278"/>
    </location>
</feature>
<feature type="transmembrane region" description="Helical" evidence="1">
    <location>
        <begin position="115"/>
        <end position="134"/>
    </location>
</feature>
<dbReference type="AlphaFoldDB" id="A0A813E7K5"/>
<feature type="transmembrane region" description="Helical" evidence="1">
    <location>
        <begin position="191"/>
        <end position="211"/>
    </location>
</feature>
<sequence length="315" mass="34821">MDVCLIEEEYEDMVPKELEYHHLEVPESAHNPQLQLERQNSGCLRLRNKELELSPGCRHQAGDLDVALQNLDPVMLGRSDCPTDMITGSVPPMTGGDPGPALEEKLSGHSMIRRARFASAIFGPLASFTAVTFARDVYTLQMGADPQPMGVLMLLAAVWLPICSPLAGYIMDRDLLTRCFPMARWGRRAPWFLIHLLMLSLVAIGCFLPPSQNSQMLSYWVFINVIVGSWCLAVCFTAWEAARPEIYPSTNERVCVEFFCKIFAGVGSATAGLIISFLLRNASFPVRLPVSLLLFVLTICSLQSVPVLTDANTVS</sequence>
<protein>
    <submittedName>
        <fullName evidence="2">Uncharacterized protein</fullName>
    </submittedName>
</protein>
<comment type="caution">
    <text evidence="2">The sequence shown here is derived from an EMBL/GenBank/DDBJ whole genome shotgun (WGS) entry which is preliminary data.</text>
</comment>
<keyword evidence="3" id="KW-1185">Reference proteome</keyword>
<keyword evidence="1" id="KW-0812">Transmembrane</keyword>
<feature type="transmembrane region" description="Helical" evidence="1">
    <location>
        <begin position="290"/>
        <end position="309"/>
    </location>
</feature>
<reference evidence="2" key="1">
    <citation type="submission" date="2021-02" db="EMBL/GenBank/DDBJ databases">
        <authorList>
            <person name="Dougan E. K."/>
            <person name="Rhodes N."/>
            <person name="Thang M."/>
            <person name="Chan C."/>
        </authorList>
    </citation>
    <scope>NUCLEOTIDE SEQUENCE</scope>
</reference>
<organism evidence="2 3">
    <name type="scientific">Polarella glacialis</name>
    <name type="common">Dinoflagellate</name>
    <dbReference type="NCBI Taxonomy" id="89957"/>
    <lineage>
        <taxon>Eukaryota</taxon>
        <taxon>Sar</taxon>
        <taxon>Alveolata</taxon>
        <taxon>Dinophyceae</taxon>
        <taxon>Suessiales</taxon>
        <taxon>Suessiaceae</taxon>
        <taxon>Polarella</taxon>
    </lineage>
</organism>
<feature type="transmembrane region" description="Helical" evidence="1">
    <location>
        <begin position="217"/>
        <end position="242"/>
    </location>
</feature>